<accession>A0A5B7X2X9</accession>
<dbReference type="KEGG" id="afla:FHG64_08480"/>
<dbReference type="EC" id="1.17.4.1" evidence="3"/>
<dbReference type="RefSeq" id="WP_139065993.1">
    <property type="nucleotide sequence ID" value="NZ_CP040812.1"/>
</dbReference>
<dbReference type="PANTHER" id="PTHR23409:SF18">
    <property type="entry name" value="RIBONUCLEOSIDE-DIPHOSPHATE REDUCTASE SUBUNIT M2"/>
    <property type="match status" value="1"/>
</dbReference>
<protein>
    <recommendedName>
        <fullName evidence="3">ribonucleoside-diphosphate reductase</fullName>
        <ecNumber evidence="3">1.17.4.1</ecNumber>
    </recommendedName>
</protein>
<comment type="similarity">
    <text evidence="2">Belongs to the ribonucleoside diphosphate reductase small chain family.</text>
</comment>
<dbReference type="InterPro" id="IPR033909">
    <property type="entry name" value="RNR_small"/>
</dbReference>
<dbReference type="Pfam" id="PF00268">
    <property type="entry name" value="Ribonuc_red_sm"/>
    <property type="match status" value="1"/>
</dbReference>
<dbReference type="GO" id="GO:0009263">
    <property type="term" value="P:deoxyribonucleotide biosynthetic process"/>
    <property type="evidence" value="ECO:0007669"/>
    <property type="project" value="InterPro"/>
</dbReference>
<organism evidence="5 6">
    <name type="scientific">Antarcticibacterium flavum</name>
    <dbReference type="NCBI Taxonomy" id="2058175"/>
    <lineage>
        <taxon>Bacteria</taxon>
        <taxon>Pseudomonadati</taxon>
        <taxon>Bacteroidota</taxon>
        <taxon>Flavobacteriia</taxon>
        <taxon>Flavobacteriales</taxon>
        <taxon>Flavobacteriaceae</taxon>
        <taxon>Antarcticibacterium</taxon>
    </lineage>
</organism>
<evidence type="ECO:0000256" key="1">
    <source>
        <dbReference type="ARBA" id="ARBA00001962"/>
    </source>
</evidence>
<dbReference type="SUPFAM" id="SSF47240">
    <property type="entry name" value="Ferritin-like"/>
    <property type="match status" value="1"/>
</dbReference>
<dbReference type="PANTHER" id="PTHR23409">
    <property type="entry name" value="RIBONUCLEOSIDE-DIPHOSPHATE REDUCTASE SMALL CHAIN"/>
    <property type="match status" value="1"/>
</dbReference>
<proteinExistence type="inferred from homology"/>
<gene>
    <name evidence="5" type="ORF">FHG64_08480</name>
</gene>
<evidence type="ECO:0000313" key="5">
    <source>
        <dbReference type="EMBL" id="QCY69425.1"/>
    </source>
</evidence>
<dbReference type="InterPro" id="IPR009078">
    <property type="entry name" value="Ferritin-like_SF"/>
</dbReference>
<dbReference type="InterPro" id="IPR012348">
    <property type="entry name" value="RNR-like"/>
</dbReference>
<keyword evidence="6" id="KW-1185">Reference proteome</keyword>
<dbReference type="Proteomes" id="UP000309016">
    <property type="component" value="Chromosome"/>
</dbReference>
<name>A0A5B7X2X9_9FLAO</name>
<dbReference type="CDD" id="cd01049">
    <property type="entry name" value="RNRR2"/>
    <property type="match status" value="1"/>
</dbReference>
<evidence type="ECO:0000313" key="6">
    <source>
        <dbReference type="Proteomes" id="UP000309016"/>
    </source>
</evidence>
<dbReference type="AlphaFoldDB" id="A0A5B7X2X9"/>
<dbReference type="EMBL" id="CP040812">
    <property type="protein sequence ID" value="QCY69425.1"/>
    <property type="molecule type" value="Genomic_DNA"/>
</dbReference>
<dbReference type="UniPathway" id="UPA00326"/>
<reference evidence="5 6" key="1">
    <citation type="submission" date="2019-06" db="EMBL/GenBank/DDBJ databases">
        <title>Complete genome sequence of Antarcticibacterium flavum KCTC 52984T from an Antarctic marine sediment.</title>
        <authorList>
            <person name="Lee Y.M."/>
            <person name="Shin S.C."/>
        </authorList>
    </citation>
    <scope>NUCLEOTIDE SEQUENCE [LARGE SCALE GENOMIC DNA]</scope>
    <source>
        <strain evidence="5 6">KCTC 52984</strain>
    </source>
</reference>
<comment type="cofactor">
    <cofactor evidence="1">
        <name>Fe cation</name>
        <dbReference type="ChEBI" id="CHEBI:24875"/>
    </cofactor>
</comment>
<dbReference type="InterPro" id="IPR000358">
    <property type="entry name" value="RNR_small_fam"/>
</dbReference>
<dbReference type="Gene3D" id="1.10.620.20">
    <property type="entry name" value="Ribonucleotide Reductase, subunit A"/>
    <property type="match status" value="1"/>
</dbReference>
<dbReference type="GO" id="GO:0004748">
    <property type="term" value="F:ribonucleoside-diphosphate reductase activity, thioredoxin disulfide as acceptor"/>
    <property type="evidence" value="ECO:0007669"/>
    <property type="project" value="UniProtKB-EC"/>
</dbReference>
<dbReference type="OrthoDB" id="9766544at2"/>
<evidence type="ECO:0000256" key="2">
    <source>
        <dbReference type="ARBA" id="ARBA00009303"/>
    </source>
</evidence>
<dbReference type="GO" id="GO:0005829">
    <property type="term" value="C:cytosol"/>
    <property type="evidence" value="ECO:0007669"/>
    <property type="project" value="TreeGrafter"/>
</dbReference>
<evidence type="ECO:0000256" key="4">
    <source>
        <dbReference type="SAM" id="MobiDB-lite"/>
    </source>
</evidence>
<feature type="compositionally biased region" description="Basic and acidic residues" evidence="4">
    <location>
        <begin position="300"/>
        <end position="310"/>
    </location>
</feature>
<sequence>MPNKEPILKDNKDRFVIFPVKHNDIWDWFKQAQATFWTAEEIDFHQDVQDWNTKLSSREQNYLKQLLAFMAASQDLSRNLTASLNTEIKEPGSGSFFGFQQMMENTYRETFSMLLNIYIPEEAEYEELPEKVTSSKTFIERSNWQAAFETAAFAERLVAMAALKGIFSTGTACVINRLKNRNLLPGLTYAGNLIARDLETHRDFACYLHNNHLTNRVSKARIREILLQAHRIEEQFFTSCLPINMSGLSPAATTQHLEFVTDALLEAFGCEKEFGSESPYAFMNNTPSPQVGILERRAGELKKTTKEQDTNKINQNTGH</sequence>
<feature type="region of interest" description="Disordered" evidence="4">
    <location>
        <begin position="300"/>
        <end position="319"/>
    </location>
</feature>
<evidence type="ECO:0000256" key="3">
    <source>
        <dbReference type="ARBA" id="ARBA00012274"/>
    </source>
</evidence>